<evidence type="ECO:0000313" key="2">
    <source>
        <dbReference type="EMBL" id="CAG8783514.1"/>
    </source>
</evidence>
<feature type="compositionally biased region" description="Basic residues" evidence="1">
    <location>
        <begin position="56"/>
        <end position="70"/>
    </location>
</feature>
<sequence>MTDRELALMATTSLVFPYAKHQLCICAKKIKSKVPLKKAKNKCGHSPNNGHSHSTEKKKNKVPLKKAKNNKMPHLNNVILDIHIHHDAVLEVHNPIGDENCSFQLLAVAIFKNKKC</sequence>
<gene>
    <name evidence="2" type="ORF">GMARGA_LOCUS20066</name>
</gene>
<name>A0ABN7VLF0_GIGMA</name>
<organism evidence="2 3">
    <name type="scientific">Gigaspora margarita</name>
    <dbReference type="NCBI Taxonomy" id="4874"/>
    <lineage>
        <taxon>Eukaryota</taxon>
        <taxon>Fungi</taxon>
        <taxon>Fungi incertae sedis</taxon>
        <taxon>Mucoromycota</taxon>
        <taxon>Glomeromycotina</taxon>
        <taxon>Glomeromycetes</taxon>
        <taxon>Diversisporales</taxon>
        <taxon>Gigasporaceae</taxon>
        <taxon>Gigaspora</taxon>
    </lineage>
</organism>
<evidence type="ECO:0000256" key="1">
    <source>
        <dbReference type="SAM" id="MobiDB-lite"/>
    </source>
</evidence>
<dbReference type="EMBL" id="CAJVQB010017273">
    <property type="protein sequence ID" value="CAG8783514.1"/>
    <property type="molecule type" value="Genomic_DNA"/>
</dbReference>
<comment type="caution">
    <text evidence="2">The sequence shown here is derived from an EMBL/GenBank/DDBJ whole genome shotgun (WGS) entry which is preliminary data.</text>
</comment>
<feature type="region of interest" description="Disordered" evidence="1">
    <location>
        <begin position="37"/>
        <end position="70"/>
    </location>
</feature>
<protein>
    <submittedName>
        <fullName evidence="2">19772_t:CDS:1</fullName>
    </submittedName>
</protein>
<accession>A0ABN7VLF0</accession>
<keyword evidence="3" id="KW-1185">Reference proteome</keyword>
<proteinExistence type="predicted"/>
<dbReference type="Proteomes" id="UP000789901">
    <property type="component" value="Unassembled WGS sequence"/>
</dbReference>
<reference evidence="2 3" key="1">
    <citation type="submission" date="2021-06" db="EMBL/GenBank/DDBJ databases">
        <authorList>
            <person name="Kallberg Y."/>
            <person name="Tangrot J."/>
            <person name="Rosling A."/>
        </authorList>
    </citation>
    <scope>NUCLEOTIDE SEQUENCE [LARGE SCALE GENOMIC DNA]</scope>
    <source>
        <strain evidence="2 3">120-4 pot B 10/14</strain>
    </source>
</reference>
<evidence type="ECO:0000313" key="3">
    <source>
        <dbReference type="Proteomes" id="UP000789901"/>
    </source>
</evidence>